<evidence type="ECO:0000313" key="2">
    <source>
        <dbReference type="EMBL" id="SPO05452.1"/>
    </source>
</evidence>
<dbReference type="Proteomes" id="UP001187682">
    <property type="component" value="Unassembled WGS sequence"/>
</dbReference>
<keyword evidence="1" id="KW-1133">Transmembrane helix</keyword>
<protein>
    <submittedName>
        <fullName evidence="2">Uncharacterized protein</fullName>
    </submittedName>
</protein>
<dbReference type="EMBL" id="ONZQ02000013">
    <property type="protein sequence ID" value="SPO05452.1"/>
    <property type="molecule type" value="Genomic_DNA"/>
</dbReference>
<evidence type="ECO:0000256" key="1">
    <source>
        <dbReference type="SAM" id="Phobius"/>
    </source>
</evidence>
<keyword evidence="3" id="KW-1185">Reference proteome</keyword>
<proteinExistence type="predicted"/>
<keyword evidence="1" id="KW-0472">Membrane</keyword>
<accession>A0AAE8N3S4</accession>
<keyword evidence="1" id="KW-0812">Transmembrane</keyword>
<feature type="transmembrane region" description="Helical" evidence="1">
    <location>
        <begin position="28"/>
        <end position="51"/>
    </location>
</feature>
<evidence type="ECO:0000313" key="3">
    <source>
        <dbReference type="Proteomes" id="UP001187682"/>
    </source>
</evidence>
<reference evidence="2" key="1">
    <citation type="submission" date="2018-03" db="EMBL/GenBank/DDBJ databases">
        <authorList>
            <person name="Guldener U."/>
        </authorList>
    </citation>
    <scope>NUCLEOTIDE SEQUENCE</scope>
</reference>
<dbReference type="AlphaFoldDB" id="A0AAE8N3S4"/>
<comment type="caution">
    <text evidence="2">The sequence shown here is derived from an EMBL/GenBank/DDBJ whole genome shotgun (WGS) entry which is preliminary data.</text>
</comment>
<gene>
    <name evidence="2" type="ORF">DNG_08139</name>
</gene>
<sequence length="65" mass="6812">MALLASTMPEPLATRTEANLNSNNGGGIAMKVFGISIAVLLGGVMVTGICVSVRGKSLRYFGIWR</sequence>
<organism evidence="2 3">
    <name type="scientific">Cephalotrichum gorgonifer</name>
    <dbReference type="NCBI Taxonomy" id="2041049"/>
    <lineage>
        <taxon>Eukaryota</taxon>
        <taxon>Fungi</taxon>
        <taxon>Dikarya</taxon>
        <taxon>Ascomycota</taxon>
        <taxon>Pezizomycotina</taxon>
        <taxon>Sordariomycetes</taxon>
        <taxon>Hypocreomycetidae</taxon>
        <taxon>Microascales</taxon>
        <taxon>Microascaceae</taxon>
        <taxon>Cephalotrichum</taxon>
    </lineage>
</organism>
<name>A0AAE8N3S4_9PEZI</name>